<dbReference type="SUPFAM" id="SSF55781">
    <property type="entry name" value="GAF domain-like"/>
    <property type="match status" value="1"/>
</dbReference>
<dbReference type="PANTHER" id="PTHR43156">
    <property type="entry name" value="STAGE II SPORULATION PROTEIN E-RELATED"/>
    <property type="match status" value="1"/>
</dbReference>
<dbReference type="InterPro" id="IPR036457">
    <property type="entry name" value="PPM-type-like_dom_sf"/>
</dbReference>
<evidence type="ECO:0000259" key="4">
    <source>
        <dbReference type="PROSITE" id="PS50113"/>
    </source>
</evidence>
<dbReference type="Pfam" id="PF07228">
    <property type="entry name" value="SpoIIE"/>
    <property type="match status" value="1"/>
</dbReference>
<dbReference type="InterPro" id="IPR013656">
    <property type="entry name" value="PAS_4"/>
</dbReference>
<name>A0A7W4UCJ7_9CELL</name>
<dbReference type="Gene3D" id="2.10.70.100">
    <property type="match status" value="1"/>
</dbReference>
<dbReference type="InterPro" id="IPR035965">
    <property type="entry name" value="PAS-like_dom_sf"/>
</dbReference>
<feature type="domain" description="PAC" evidence="4">
    <location>
        <begin position="92"/>
        <end position="144"/>
    </location>
</feature>
<dbReference type="SMART" id="SM00065">
    <property type="entry name" value="GAF"/>
    <property type="match status" value="1"/>
</dbReference>
<feature type="compositionally biased region" description="Pro residues" evidence="2">
    <location>
        <begin position="698"/>
        <end position="714"/>
    </location>
</feature>
<evidence type="ECO:0000256" key="2">
    <source>
        <dbReference type="SAM" id="MobiDB-lite"/>
    </source>
</evidence>
<dbReference type="CDD" id="cd00130">
    <property type="entry name" value="PAS"/>
    <property type="match status" value="2"/>
</dbReference>
<evidence type="ECO:0000259" key="3">
    <source>
        <dbReference type="PROSITE" id="PS50112"/>
    </source>
</evidence>
<organism evidence="5 6">
    <name type="scientific">Cellulomonas cellasea</name>
    <dbReference type="NCBI Taxonomy" id="43670"/>
    <lineage>
        <taxon>Bacteria</taxon>
        <taxon>Bacillati</taxon>
        <taxon>Actinomycetota</taxon>
        <taxon>Actinomycetes</taxon>
        <taxon>Micrococcales</taxon>
        <taxon>Cellulomonadaceae</taxon>
        <taxon>Cellulomonas</taxon>
    </lineage>
</organism>
<reference evidence="5 6" key="2">
    <citation type="submission" date="2020-08" db="EMBL/GenBank/DDBJ databases">
        <authorList>
            <person name="Partida-Martinez L."/>
            <person name="Huntemann M."/>
            <person name="Clum A."/>
            <person name="Wang J."/>
            <person name="Palaniappan K."/>
            <person name="Ritter S."/>
            <person name="Chen I.-M."/>
            <person name="Stamatis D."/>
            <person name="Reddy T."/>
            <person name="O'Malley R."/>
            <person name="Daum C."/>
            <person name="Shapiro N."/>
            <person name="Ivanova N."/>
            <person name="Kyrpides N."/>
            <person name="Woyke T."/>
        </authorList>
    </citation>
    <scope>NUCLEOTIDE SEQUENCE [LARGE SCALE GENOMIC DNA]</scope>
    <source>
        <strain evidence="5 6">RAS26</strain>
    </source>
</reference>
<dbReference type="NCBIfam" id="TIGR00229">
    <property type="entry name" value="sensory_box"/>
    <property type="match status" value="1"/>
</dbReference>
<dbReference type="Gene3D" id="3.60.40.10">
    <property type="entry name" value="PPM-type phosphatase domain"/>
    <property type="match status" value="1"/>
</dbReference>
<protein>
    <submittedName>
        <fullName evidence="5">PAS domain S-box-containing protein</fullName>
    </submittedName>
</protein>
<proteinExistence type="predicted"/>
<dbReference type="GO" id="GO:0016791">
    <property type="term" value="F:phosphatase activity"/>
    <property type="evidence" value="ECO:0007669"/>
    <property type="project" value="TreeGrafter"/>
</dbReference>
<keyword evidence="1" id="KW-0378">Hydrolase</keyword>
<dbReference type="PROSITE" id="PS50112">
    <property type="entry name" value="PAS"/>
    <property type="match status" value="1"/>
</dbReference>
<dbReference type="InterPro" id="IPR052016">
    <property type="entry name" value="Bact_Sigma-Reg"/>
</dbReference>
<dbReference type="Pfam" id="PF01590">
    <property type="entry name" value="GAF"/>
    <property type="match status" value="1"/>
</dbReference>
<dbReference type="Pfam" id="PF08448">
    <property type="entry name" value="PAS_4"/>
    <property type="match status" value="1"/>
</dbReference>
<dbReference type="InterPro" id="IPR000014">
    <property type="entry name" value="PAS"/>
</dbReference>
<dbReference type="Pfam" id="PF08447">
    <property type="entry name" value="PAS_3"/>
    <property type="match status" value="1"/>
</dbReference>
<gene>
    <name evidence="5" type="ORF">FHR80_000599</name>
</gene>
<dbReference type="SUPFAM" id="SSF81606">
    <property type="entry name" value="PP2C-like"/>
    <property type="match status" value="1"/>
</dbReference>
<reference evidence="5 6" key="1">
    <citation type="submission" date="2020-08" db="EMBL/GenBank/DDBJ databases">
        <title>The Agave Microbiome: Exploring the role of microbial communities in plant adaptations to desert environments.</title>
        <authorList>
            <person name="Partida-Martinez L.P."/>
        </authorList>
    </citation>
    <scope>NUCLEOTIDE SEQUENCE [LARGE SCALE GENOMIC DNA]</scope>
    <source>
        <strain evidence="5 6">RAS26</strain>
    </source>
</reference>
<dbReference type="Gene3D" id="3.30.450.20">
    <property type="entry name" value="PAS domain"/>
    <property type="match status" value="2"/>
</dbReference>
<dbReference type="PANTHER" id="PTHR43156:SF2">
    <property type="entry name" value="STAGE II SPORULATION PROTEIN E"/>
    <property type="match status" value="1"/>
</dbReference>
<dbReference type="InterPro" id="IPR000700">
    <property type="entry name" value="PAS-assoc_C"/>
</dbReference>
<evidence type="ECO:0000313" key="6">
    <source>
        <dbReference type="Proteomes" id="UP000518206"/>
    </source>
</evidence>
<dbReference type="SMART" id="SM00091">
    <property type="entry name" value="PAS"/>
    <property type="match status" value="2"/>
</dbReference>
<feature type="region of interest" description="Disordered" evidence="2">
    <location>
        <begin position="686"/>
        <end position="714"/>
    </location>
</feature>
<dbReference type="Gene3D" id="3.30.450.40">
    <property type="match status" value="1"/>
</dbReference>
<sequence>MVSTGARADDEAGPDPALLLGELAIEAAGIGTYDWDLRTGRIRWDARMLELFGHDETTFDHTFQSFQARVHPHDLATVEALLDEAVAACSDFEMQYRVVLEDGATRWVVARGRVLPGPDGTAARVLGAGYDATARHDGEARVARILEAIPTAFFSVGPDWRFTYVNAEAERLLGRTRDELLGGDLWELFPAAVGSEFERSYRGAAASGEAVVFDAYYPVPLDAWYEVRAWPGPDGLAVYFLDITERRRAQAAAENAVVRAALTASVTSSLAETLDAEEAVARLAQLVVPALADWCVVTLVDDDESRGSRRRLRDVGSWHVDPQARALAARYSEVRLSALADSSFLLRALGTGEVVDVPHGATEAVRGVLAPGEAHDLVGRLAPDSATILPLRGRGRTVGAVTLFNGAARGRIGAEDRATAVEVAGRAGLALDNARLYRRQRQVAEELQRSLLTAPPEPDHVQIVVRYEPAAEAAKVGGDWYDAFLQPDGATVLVIGDIVGHDITAAAAMGQVRSILRGIAVATGAAPGELVATVDRALRTLQVGTLATAVVARIEQTDDERARGVTHLRWSNAGHPPPMVVNPDGTVLVLSGLGPDPLLGVLPDSRRTESEVTLDRGATVLLYTDGLVERRDRGLKEGMALLRDTLVEVAALGLGLDELCDELMRRMLPSRPGDDVALVAVRLHRQDRPRPAEAGPNVVPPDVPDTPEVTPQPG</sequence>
<comment type="caution">
    <text evidence="5">The sequence shown here is derived from an EMBL/GenBank/DDBJ whole genome shotgun (WGS) entry which is preliminary data.</text>
</comment>
<dbReference type="SUPFAM" id="SSF55785">
    <property type="entry name" value="PYP-like sensor domain (PAS domain)"/>
    <property type="match status" value="2"/>
</dbReference>
<dbReference type="AlphaFoldDB" id="A0A7W4UCJ7"/>
<dbReference type="InterPro" id="IPR003018">
    <property type="entry name" value="GAF"/>
</dbReference>
<accession>A0A7W4UCJ7</accession>
<evidence type="ECO:0000256" key="1">
    <source>
        <dbReference type="ARBA" id="ARBA00022801"/>
    </source>
</evidence>
<evidence type="ECO:0000313" key="5">
    <source>
        <dbReference type="EMBL" id="MBB2921705.1"/>
    </source>
</evidence>
<dbReference type="RefSeq" id="WP_221195943.1">
    <property type="nucleotide sequence ID" value="NZ_JACHVX010000001.1"/>
</dbReference>
<dbReference type="InterPro" id="IPR013655">
    <property type="entry name" value="PAS_fold_3"/>
</dbReference>
<dbReference type="InterPro" id="IPR029016">
    <property type="entry name" value="GAF-like_dom_sf"/>
</dbReference>
<dbReference type="PROSITE" id="PS50113">
    <property type="entry name" value="PAC"/>
    <property type="match status" value="1"/>
</dbReference>
<dbReference type="Proteomes" id="UP000518206">
    <property type="component" value="Unassembled WGS sequence"/>
</dbReference>
<dbReference type="InterPro" id="IPR001932">
    <property type="entry name" value="PPM-type_phosphatase-like_dom"/>
</dbReference>
<dbReference type="SMART" id="SM00331">
    <property type="entry name" value="PP2C_SIG"/>
    <property type="match status" value="1"/>
</dbReference>
<feature type="domain" description="PAS" evidence="3">
    <location>
        <begin position="138"/>
        <end position="208"/>
    </location>
</feature>
<dbReference type="EMBL" id="JACHVX010000001">
    <property type="protein sequence ID" value="MBB2921705.1"/>
    <property type="molecule type" value="Genomic_DNA"/>
</dbReference>